<evidence type="ECO:0000256" key="2">
    <source>
        <dbReference type="ARBA" id="ARBA00022490"/>
    </source>
</evidence>
<dbReference type="Gene3D" id="3.10.590.10">
    <property type="entry name" value="ph1033 like domains"/>
    <property type="match status" value="1"/>
</dbReference>
<evidence type="ECO:0000259" key="7">
    <source>
        <dbReference type="PROSITE" id="PS50882"/>
    </source>
</evidence>
<dbReference type="FunFam" id="3.10.590.10:FF:000001">
    <property type="entry name" value="YTH domain family 1, isoform CRA_a"/>
    <property type="match status" value="1"/>
</dbReference>
<name>A0A8B9AE48_PHODC</name>
<keyword evidence="6" id="KW-0472">Membrane</keyword>
<dbReference type="CDD" id="cd21134">
    <property type="entry name" value="YTH"/>
    <property type="match status" value="1"/>
</dbReference>
<evidence type="ECO:0000256" key="5">
    <source>
        <dbReference type="SAM" id="MobiDB-lite"/>
    </source>
</evidence>
<dbReference type="PANTHER" id="PTHR12357">
    <property type="entry name" value="YTH YT521-B HOMOLOGY DOMAIN-CONTAINING"/>
    <property type="match status" value="1"/>
</dbReference>
<comment type="subcellular location">
    <subcellularLocation>
        <location evidence="1">Cytoplasm</location>
    </subcellularLocation>
</comment>
<dbReference type="GO" id="GO:1990247">
    <property type="term" value="F:N6-methyladenosine-containing RNA reader activity"/>
    <property type="evidence" value="ECO:0007669"/>
    <property type="project" value="UniProtKB-UniRule"/>
</dbReference>
<organism evidence="8 9">
    <name type="scientific">Phoenix dactylifera</name>
    <name type="common">Date palm</name>
    <dbReference type="NCBI Taxonomy" id="42345"/>
    <lineage>
        <taxon>Eukaryota</taxon>
        <taxon>Viridiplantae</taxon>
        <taxon>Streptophyta</taxon>
        <taxon>Embryophyta</taxon>
        <taxon>Tracheophyta</taxon>
        <taxon>Spermatophyta</taxon>
        <taxon>Magnoliopsida</taxon>
        <taxon>Liliopsida</taxon>
        <taxon>Arecaceae</taxon>
        <taxon>Coryphoideae</taxon>
        <taxon>Phoeniceae</taxon>
        <taxon>Phoenix</taxon>
    </lineage>
</organism>
<reference evidence="8" key="1">
    <citation type="journal article" date="2019" name="Nat. Commun.">
        <title>Genome-wide association mapping of date palm fruit traits.</title>
        <authorList>
            <person name="Hazzouri K.M."/>
            <person name="Gros-Balthazard M."/>
            <person name="Flowers J.M."/>
            <person name="Copetti D."/>
            <person name="Lemansour A."/>
            <person name="Lebrun M."/>
            <person name="Masmoudi K."/>
            <person name="Ferrand S."/>
            <person name="Dhar M.I."/>
            <person name="Fresquez Z.A."/>
            <person name="Rosas U."/>
            <person name="Zhang J."/>
            <person name="Talag J."/>
            <person name="Lee S."/>
            <person name="Kudrna D."/>
            <person name="Powell R.F."/>
            <person name="Leitch I.J."/>
            <person name="Krueger R.R."/>
            <person name="Wing R.A."/>
            <person name="Amiri K.M.A."/>
            <person name="Purugganan M.D."/>
        </authorList>
    </citation>
    <scope>NUCLEOTIDE SEQUENCE [LARGE SCALE GENOMIC DNA]</scope>
    <source>
        <strain evidence="8">cv. Khalas</strain>
    </source>
</reference>
<feature type="compositionally biased region" description="Polar residues" evidence="5">
    <location>
        <begin position="52"/>
        <end position="83"/>
    </location>
</feature>
<sequence length="632" mass="69519">MHKESLYLGFIQKDIVNTIFCFFFLFLLGLLTSLFNPVVDDAMKKLKIDSSSKASTSNLSGPKDGSTSDATSCISSGDATSSIKESEVDQEALLPEQSIYYPVNGMYAYYYPGFNGSFGEWDGHSYLMGTGGLEIQHPASQADNSSPVYYFPGFQLGHTPYGPFLPGPMVGLDGQFLGQQPYYTSPIFSPPLVSPRFVSQPDAYGPELVHAYSWDSSPLSADGLYGNGFAGDPTSRPLRYNLSSQNRTCTPAKPSVQSKSNAVENKGTSPASDDSLNPALPSQTFEPANKATAVLSKVFLPADQFPSYSNQGKSGLLYPNNPTFIKESGCRWAGTEKLKARNNAQGPGDLGMLSEQNHGARINGNTEISEVNSVAFPCAKVNDSSTTTNAAVKKDEYNLPDFPTKYDHGLFFVIKSYSEDDIHKSIKYNVWSSTPSGNKRLDNAFQVAQEKMAEKGSKCPVFLFFSVNASGQFCGIAEMVGRVDFSKNMDFWQQDKWTGFFPVKWHMIKDIPNPQLRHIILENNDNKPVTNSRDTQEVKFPQGTEVLSIFKSYSSKTSILDDFDFYENRQKAMQDKKIKVPASKMEHLLRRPNEIAEVAKPGDLKSMVSSLQSIGLAATKTEEDVLVGGISK</sequence>
<dbReference type="Pfam" id="PF04146">
    <property type="entry name" value="YTH"/>
    <property type="match status" value="1"/>
</dbReference>
<dbReference type="GO" id="GO:0003729">
    <property type="term" value="F:mRNA binding"/>
    <property type="evidence" value="ECO:0007669"/>
    <property type="project" value="UniProtKB-UniRule"/>
</dbReference>
<dbReference type="RefSeq" id="XP_038984991.1">
    <property type="nucleotide sequence ID" value="XM_039129063.1"/>
</dbReference>
<feature type="domain" description="YTH" evidence="7">
    <location>
        <begin position="409"/>
        <end position="550"/>
    </location>
</feature>
<proteinExistence type="inferred from homology"/>
<dbReference type="PROSITE" id="PS50882">
    <property type="entry name" value="YTH"/>
    <property type="match status" value="1"/>
</dbReference>
<gene>
    <name evidence="9" type="primary">LOC103702524</name>
</gene>
<feature type="compositionally biased region" description="Polar residues" evidence="5">
    <location>
        <begin position="241"/>
        <end position="282"/>
    </location>
</feature>
<accession>A0A8B9AE48</accession>
<dbReference type="OrthoDB" id="306690at2759"/>
<evidence type="ECO:0000313" key="8">
    <source>
        <dbReference type="Proteomes" id="UP000228380"/>
    </source>
</evidence>
<keyword evidence="3 4" id="KW-0694">RNA-binding</keyword>
<feature type="region of interest" description="Disordered" evidence="5">
    <location>
        <begin position="236"/>
        <end position="282"/>
    </location>
</feature>
<dbReference type="GeneID" id="103702524"/>
<keyword evidence="2" id="KW-0963">Cytoplasm</keyword>
<feature type="region of interest" description="Disordered" evidence="5">
    <location>
        <begin position="52"/>
        <end position="89"/>
    </location>
</feature>
<feature type="transmembrane region" description="Helical" evidence="6">
    <location>
        <begin position="15"/>
        <end position="39"/>
    </location>
</feature>
<evidence type="ECO:0000256" key="3">
    <source>
        <dbReference type="ARBA" id="ARBA00022884"/>
    </source>
</evidence>
<dbReference type="AlphaFoldDB" id="A0A8B9AE48"/>
<dbReference type="PANTHER" id="PTHR12357:SF127">
    <property type="entry name" value="YTH DOMAIN-CONTAINING FAMILY PROTEIN"/>
    <property type="match status" value="1"/>
</dbReference>
<dbReference type="GO" id="GO:0061157">
    <property type="term" value="P:mRNA destabilization"/>
    <property type="evidence" value="ECO:0007669"/>
    <property type="project" value="TreeGrafter"/>
</dbReference>
<reference evidence="9" key="2">
    <citation type="submission" date="2025-08" db="UniProtKB">
        <authorList>
            <consortium name="RefSeq"/>
        </authorList>
    </citation>
    <scope>IDENTIFICATION</scope>
    <source>
        <tissue evidence="9">Young leaves</tissue>
    </source>
</reference>
<dbReference type="InterPro" id="IPR007275">
    <property type="entry name" value="YTH_domain"/>
</dbReference>
<dbReference type="InterPro" id="IPR045168">
    <property type="entry name" value="YTH_prot"/>
</dbReference>
<dbReference type="Proteomes" id="UP000228380">
    <property type="component" value="Chromosome 8"/>
</dbReference>
<evidence type="ECO:0000256" key="4">
    <source>
        <dbReference type="RuleBase" id="RU369095"/>
    </source>
</evidence>
<comment type="function">
    <text evidence="4">Specifically recognizes and binds N6-methyladenosine (m6A)-containing RNAs, and regulates mRNA stability. M6A is a modification present at internal sites of mRNAs and some non-coding RNAs and plays a role in mRNA stability and processing.</text>
</comment>
<protein>
    <recommendedName>
        <fullName evidence="4">YTH domain-containing family protein</fullName>
    </recommendedName>
</protein>
<comment type="similarity">
    <text evidence="4">Belongs to the YTHDF family.</text>
</comment>
<keyword evidence="6" id="KW-1133">Transmembrane helix</keyword>
<dbReference type="GO" id="GO:0005737">
    <property type="term" value="C:cytoplasm"/>
    <property type="evidence" value="ECO:0007669"/>
    <property type="project" value="UniProtKB-SubCell"/>
</dbReference>
<keyword evidence="8" id="KW-1185">Reference proteome</keyword>
<evidence type="ECO:0000256" key="1">
    <source>
        <dbReference type="ARBA" id="ARBA00004496"/>
    </source>
</evidence>
<evidence type="ECO:0000313" key="9">
    <source>
        <dbReference type="RefSeq" id="XP_038984991.1"/>
    </source>
</evidence>
<evidence type="ECO:0000256" key="6">
    <source>
        <dbReference type="SAM" id="Phobius"/>
    </source>
</evidence>
<keyword evidence="6" id="KW-0812">Transmembrane</keyword>